<evidence type="ECO:0000313" key="7">
    <source>
        <dbReference type="Proteomes" id="UP000285875"/>
    </source>
</evidence>
<feature type="domain" description="Nudix hydrolase" evidence="3">
    <location>
        <begin position="6"/>
        <end position="135"/>
    </location>
</feature>
<keyword evidence="1 4" id="KW-0378">Hydrolase</keyword>
<dbReference type="Pfam" id="PF00300">
    <property type="entry name" value="His_Phos_1"/>
    <property type="match status" value="1"/>
</dbReference>
<dbReference type="Proteomes" id="UP000277858">
    <property type="component" value="Chromosome"/>
</dbReference>
<evidence type="ECO:0000259" key="3">
    <source>
        <dbReference type="PROSITE" id="PS51462"/>
    </source>
</evidence>
<evidence type="ECO:0000313" key="4">
    <source>
        <dbReference type="EMBL" id="AZZ38771.1"/>
    </source>
</evidence>
<dbReference type="Proteomes" id="UP000285875">
    <property type="component" value="Chromosome"/>
</dbReference>
<name>A0A3Q9UJ51_9ACTN</name>
<dbReference type="Pfam" id="PF00293">
    <property type="entry name" value="NUDIX"/>
    <property type="match status" value="1"/>
</dbReference>
<dbReference type="InterPro" id="IPR051325">
    <property type="entry name" value="Nudix_hydrolase_domain"/>
</dbReference>
<dbReference type="GO" id="GO:0006754">
    <property type="term" value="P:ATP biosynthetic process"/>
    <property type="evidence" value="ECO:0007669"/>
    <property type="project" value="TreeGrafter"/>
</dbReference>
<dbReference type="InterPro" id="IPR015797">
    <property type="entry name" value="NUDIX_hydrolase-like_dom_sf"/>
</dbReference>
<dbReference type="GO" id="GO:0004081">
    <property type="term" value="F:bis(5'-nucleosyl)-tetraphosphatase (asymmetrical) activity"/>
    <property type="evidence" value="ECO:0007669"/>
    <property type="project" value="TreeGrafter"/>
</dbReference>
<keyword evidence="6" id="KW-1185">Reference proteome</keyword>
<organism evidence="4 7">
    <name type="scientific">Acidipropionibacterium jensenii</name>
    <dbReference type="NCBI Taxonomy" id="1749"/>
    <lineage>
        <taxon>Bacteria</taxon>
        <taxon>Bacillati</taxon>
        <taxon>Actinomycetota</taxon>
        <taxon>Actinomycetes</taxon>
        <taxon>Propionibacteriales</taxon>
        <taxon>Propionibacteriaceae</taxon>
        <taxon>Acidipropionibacterium</taxon>
    </lineage>
</organism>
<dbReference type="Gene3D" id="3.40.50.1240">
    <property type="entry name" value="Phosphoglycerate mutase-like"/>
    <property type="match status" value="1"/>
</dbReference>
<feature type="region of interest" description="Disordered" evidence="2">
    <location>
        <begin position="155"/>
        <end position="177"/>
    </location>
</feature>
<dbReference type="PANTHER" id="PTHR21340:SF0">
    <property type="entry name" value="BIS(5'-NUCLEOSYL)-TETRAPHOSPHATASE [ASYMMETRICAL]"/>
    <property type="match status" value="1"/>
</dbReference>
<dbReference type="InterPro" id="IPR013078">
    <property type="entry name" value="His_Pase_superF_clade-1"/>
</dbReference>
<dbReference type="Gene3D" id="3.90.79.10">
    <property type="entry name" value="Nucleoside Triphosphate Pyrophosphohydrolase"/>
    <property type="match status" value="1"/>
</dbReference>
<dbReference type="InterPro" id="IPR029033">
    <property type="entry name" value="His_PPase_superfam"/>
</dbReference>
<reference evidence="4" key="3">
    <citation type="journal article" date="2019" name="Microorganisms">
        <title>Red-Brown Pigmentation of Acidipropionibacterium jensenii Is Tied to Haemolytic Activity and cyl-Like Gene Cluster.</title>
        <authorList>
            <person name="Deptula P."/>
            <person name="Loivamaa I."/>
            <person name="Smolander O.P."/>
            <person name="Laine P."/>
            <person name="Roberts R.J."/>
            <person name="Piironen V."/>
            <person name="Paulin L."/>
            <person name="Savijoki K."/>
            <person name="Auvinen P."/>
            <person name="Varmanen P."/>
        </authorList>
    </citation>
    <scope>NUCLEOTIDE SEQUENCE</scope>
    <source>
        <strain evidence="4">JS280</strain>
    </source>
</reference>
<dbReference type="PROSITE" id="PS51462">
    <property type="entry name" value="NUDIX"/>
    <property type="match status" value="1"/>
</dbReference>
<dbReference type="SUPFAM" id="SSF55811">
    <property type="entry name" value="Nudix"/>
    <property type="match status" value="1"/>
</dbReference>
<gene>
    <name evidence="4" type="ORF">C0Z10_02305</name>
    <name evidence="5" type="ORF">NCTC13652_02069</name>
</gene>
<dbReference type="RefSeq" id="WP_028702121.1">
    <property type="nucleotide sequence ID" value="NZ_CP025570.1"/>
</dbReference>
<sequence>MSRRKGPVLAAGAVVLRRTAEGTVQVLAVHRPRYDDISLPKGHQEPGEDSPVTAVREVLEETGVRIRLSANLQPIEYEMPNKMAKLVQWWVGTVCSEHPHEPDEEVDQAMWLDLAEARTRLSYATDVQVLEEAVKLPATTTIALVRHAKAISRKEWASGKHRNKTDPKRPLDRRGKRQAKALAALLEAYGVSRLVSSPATRCMQTLTPYAQAAGVEIQQREEFTEEAFEAHHKPTRKAMKELVAEQLADPDQPLAICGHRPVLPAMGDVLHSGNHPMATAECLVVHLNAKGKAIRQEWHRPSI</sequence>
<dbReference type="SMART" id="SM00855">
    <property type="entry name" value="PGAM"/>
    <property type="match status" value="1"/>
</dbReference>
<dbReference type="InterPro" id="IPR000086">
    <property type="entry name" value="NUDIX_hydrolase_dom"/>
</dbReference>
<reference evidence="5 6" key="2">
    <citation type="submission" date="2018-12" db="EMBL/GenBank/DDBJ databases">
        <authorList>
            <consortium name="Pathogen Informatics"/>
        </authorList>
    </citation>
    <scope>NUCLEOTIDE SEQUENCE [LARGE SCALE GENOMIC DNA]</scope>
    <source>
        <strain evidence="5 6">NCTC13652</strain>
    </source>
</reference>
<accession>A0A3Q9UJ51</accession>
<evidence type="ECO:0000256" key="2">
    <source>
        <dbReference type="SAM" id="MobiDB-lite"/>
    </source>
</evidence>
<dbReference type="STRING" id="1122997.GCA_000425285_00253"/>
<dbReference type="InterPro" id="IPR020084">
    <property type="entry name" value="NUDIX_hydrolase_CS"/>
</dbReference>
<dbReference type="CDD" id="cd03673">
    <property type="entry name" value="NUDIX_Ap6A_hydrolase"/>
    <property type="match status" value="1"/>
</dbReference>
<feature type="compositionally biased region" description="Basic and acidic residues" evidence="2">
    <location>
        <begin position="155"/>
        <end position="173"/>
    </location>
</feature>
<dbReference type="PANTHER" id="PTHR21340">
    <property type="entry name" value="DIADENOSINE 5,5-P1,P4-TETRAPHOSPHATE PYROPHOSPHOHYDROLASE MUTT"/>
    <property type="match status" value="1"/>
</dbReference>
<dbReference type="PROSITE" id="PS00893">
    <property type="entry name" value="NUDIX_BOX"/>
    <property type="match status" value="1"/>
</dbReference>
<evidence type="ECO:0000256" key="1">
    <source>
        <dbReference type="ARBA" id="ARBA00022801"/>
    </source>
</evidence>
<evidence type="ECO:0000313" key="6">
    <source>
        <dbReference type="Proteomes" id="UP000277858"/>
    </source>
</evidence>
<reference evidence="7" key="1">
    <citation type="submission" date="2017-12" db="EMBL/GenBank/DDBJ databases">
        <title>Whole genome sequencing of Acidipropionibacterium jensenii strains JS279 and JS280.</title>
        <authorList>
            <person name="Deptula P."/>
            <person name="Laine P."/>
            <person name="Smolander O.-P."/>
            <person name="Paulin L."/>
            <person name="Auvinen P."/>
            <person name="Varmanen P."/>
        </authorList>
    </citation>
    <scope>NUCLEOTIDE SEQUENCE [LARGE SCALE GENOMIC DNA]</scope>
    <source>
        <strain evidence="7">JS280</strain>
    </source>
</reference>
<dbReference type="SUPFAM" id="SSF53254">
    <property type="entry name" value="Phosphoglycerate mutase-like"/>
    <property type="match status" value="1"/>
</dbReference>
<protein>
    <submittedName>
        <fullName evidence="5">Bifunctional RNase H/acid phosphatase</fullName>
    </submittedName>
    <submittedName>
        <fullName evidence="4">NUDIX hydrolase</fullName>
    </submittedName>
</protein>
<dbReference type="GO" id="GO:0006167">
    <property type="term" value="P:AMP biosynthetic process"/>
    <property type="evidence" value="ECO:0007669"/>
    <property type="project" value="TreeGrafter"/>
</dbReference>
<evidence type="ECO:0000313" key="5">
    <source>
        <dbReference type="EMBL" id="VEI03855.1"/>
    </source>
</evidence>
<dbReference type="OrthoDB" id="4287477at2"/>
<proteinExistence type="predicted"/>
<dbReference type="KEGG" id="aji:C0Z10_02305"/>
<dbReference type="EMBL" id="CP025570">
    <property type="protein sequence ID" value="AZZ38771.1"/>
    <property type="molecule type" value="Genomic_DNA"/>
</dbReference>
<dbReference type="AlphaFoldDB" id="A0A3Q9UJ51"/>
<dbReference type="GeneID" id="82884820"/>
<dbReference type="EMBL" id="LR134473">
    <property type="protein sequence ID" value="VEI03855.1"/>
    <property type="molecule type" value="Genomic_DNA"/>
</dbReference>